<evidence type="ECO:0000313" key="2">
    <source>
        <dbReference type="EMBL" id="WAA09714.1"/>
    </source>
</evidence>
<protein>
    <submittedName>
        <fullName evidence="2">DUF4422 domain-containing protein</fullName>
    </submittedName>
</protein>
<gene>
    <name evidence="2" type="ORF">OE104_14545</name>
</gene>
<dbReference type="EMBL" id="CP106878">
    <property type="protein sequence ID" value="WAA09714.1"/>
    <property type="molecule type" value="Genomic_DNA"/>
</dbReference>
<keyword evidence="3" id="KW-1185">Reference proteome</keyword>
<name>A0A9E8LVT6_9BACI</name>
<dbReference type="RefSeq" id="WP_275417497.1">
    <property type="nucleotide sequence ID" value="NZ_CP106878.1"/>
</dbReference>
<evidence type="ECO:0000259" key="1">
    <source>
        <dbReference type="Pfam" id="PF14393"/>
    </source>
</evidence>
<dbReference type="Pfam" id="PF14393">
    <property type="entry name" value="DUF4422"/>
    <property type="match status" value="1"/>
</dbReference>
<accession>A0A9E8LVT6</accession>
<sequence length="262" mass="31826">MKDLVILVATHKKYQMPTEKIYLPLHVGREGKEDLGYQGDNTGDNISIKNPNYCELTGLYWAWKNLDCEYIGLCHYRRYFSNKGLIQRFLHRHNKFELILTESEIRGLLKEYDVILPKKRNYYIETVWSHYKNAHYIKDLEETKKIIEEKYPEYLDSFEKVMSGRKLHLYNMFVMKKELFDEYCQWLFDLLFELEKSVEINNYNKYQKRIYGFLSERIFNVWMQKKGIKVKELKVVNLHKNNWFRKIIQFVSRKITGGKRKA</sequence>
<dbReference type="AlphaFoldDB" id="A0A9E8LVT6"/>
<proteinExistence type="predicted"/>
<organism evidence="2 3">
    <name type="scientific">Fervidibacillus albus</name>
    <dbReference type="NCBI Taxonomy" id="2980026"/>
    <lineage>
        <taxon>Bacteria</taxon>
        <taxon>Bacillati</taxon>
        <taxon>Bacillota</taxon>
        <taxon>Bacilli</taxon>
        <taxon>Bacillales</taxon>
        <taxon>Bacillaceae</taxon>
        <taxon>Fervidibacillus</taxon>
    </lineage>
</organism>
<feature type="domain" description="DUF4422" evidence="1">
    <location>
        <begin position="6"/>
        <end position="226"/>
    </location>
</feature>
<dbReference type="Proteomes" id="UP001164718">
    <property type="component" value="Chromosome"/>
</dbReference>
<dbReference type="InterPro" id="IPR025536">
    <property type="entry name" value="DUF4422"/>
</dbReference>
<dbReference type="KEGG" id="faf:OE104_14545"/>
<reference evidence="2" key="1">
    <citation type="submission" date="2022-09" db="EMBL/GenBank/DDBJ databases">
        <title>Complete Genomes of Fervidibacillus albus and Fervidibacillus halotolerans isolated from tidal flat sediments.</title>
        <authorList>
            <person name="Kwon K.K."/>
            <person name="Yang S.-H."/>
            <person name="Park M.J."/>
            <person name="Oh H.-M."/>
        </authorList>
    </citation>
    <scope>NUCLEOTIDE SEQUENCE</scope>
    <source>
        <strain evidence="2">MEBiC13591</strain>
    </source>
</reference>
<evidence type="ECO:0000313" key="3">
    <source>
        <dbReference type="Proteomes" id="UP001164718"/>
    </source>
</evidence>